<reference evidence="1" key="1">
    <citation type="submission" date="2020-10" db="EMBL/GenBank/DDBJ databases">
        <title>Unveiling of a novel bifunctional photoreceptor, Dualchrome1, isolated from a cosmopolitan green alga.</title>
        <authorList>
            <person name="Suzuki S."/>
            <person name="Kawachi M."/>
        </authorList>
    </citation>
    <scope>NUCLEOTIDE SEQUENCE</scope>
    <source>
        <strain evidence="1">NIES 2893</strain>
    </source>
</reference>
<evidence type="ECO:0000313" key="1">
    <source>
        <dbReference type="EMBL" id="GHP10994.1"/>
    </source>
</evidence>
<dbReference type="AlphaFoldDB" id="A0A830HUV9"/>
<keyword evidence="2" id="KW-1185">Reference proteome</keyword>
<gene>
    <name evidence="1" type="ORF">PPROV_000972400</name>
</gene>
<dbReference type="OrthoDB" id="498807at2759"/>
<dbReference type="EMBL" id="BNJQ01000032">
    <property type="protein sequence ID" value="GHP10994.1"/>
    <property type="molecule type" value="Genomic_DNA"/>
</dbReference>
<proteinExistence type="predicted"/>
<organism evidence="1 2">
    <name type="scientific">Pycnococcus provasolii</name>
    <dbReference type="NCBI Taxonomy" id="41880"/>
    <lineage>
        <taxon>Eukaryota</taxon>
        <taxon>Viridiplantae</taxon>
        <taxon>Chlorophyta</taxon>
        <taxon>Pseudoscourfieldiophyceae</taxon>
        <taxon>Pseudoscourfieldiales</taxon>
        <taxon>Pycnococcaceae</taxon>
        <taxon>Pycnococcus</taxon>
    </lineage>
</organism>
<protein>
    <submittedName>
        <fullName evidence="1">Uncharacterized protein</fullName>
    </submittedName>
</protein>
<comment type="caution">
    <text evidence="1">The sequence shown here is derived from an EMBL/GenBank/DDBJ whole genome shotgun (WGS) entry which is preliminary data.</text>
</comment>
<sequence>MTTAAAVSQVERTHGADTSSAEEIFDEWWTMPHAFYAEQRRRGASDADIFTMGIQEEPWQHLANFTTKAEDVAPPFAFQDYYTPALGGQGGAVARLSRYETVSELCSGFLRRLNVSAFDRLYRAAAYPSISPRRPSGKAEGCVVGLGGMEMRARLAPWSGKDFGANGEVMNLGWSEGMETVRGTYGIGRSWDDLKTPALIIQYKEEELDWAVRAFEGPLGIRFKTFRDEIREVWPGLFLGKVFVRPNQNPGSSVSNGWLRGRQPFRWLCLHFALIQKERMDVVDDNNNLVV</sequence>
<name>A0A830HUV9_9CHLO</name>
<evidence type="ECO:0000313" key="2">
    <source>
        <dbReference type="Proteomes" id="UP000660262"/>
    </source>
</evidence>
<dbReference type="Proteomes" id="UP000660262">
    <property type="component" value="Unassembled WGS sequence"/>
</dbReference>
<accession>A0A830HUV9</accession>